<dbReference type="AlphaFoldDB" id="A0A7V7RJQ9"/>
<dbReference type="Proteomes" id="UP000441354">
    <property type="component" value="Unassembled WGS sequence"/>
</dbReference>
<feature type="region of interest" description="Disordered" evidence="1">
    <location>
        <begin position="34"/>
        <end position="62"/>
    </location>
</feature>
<proteinExistence type="predicted"/>
<organism evidence="2 3">
    <name type="scientific">Bacillus mesophilum</name>
    <dbReference type="NCBI Taxonomy" id="1071718"/>
    <lineage>
        <taxon>Bacteria</taxon>
        <taxon>Bacillati</taxon>
        <taxon>Bacillota</taxon>
        <taxon>Bacilli</taxon>
        <taxon>Bacillales</taxon>
        <taxon>Bacillaceae</taxon>
        <taxon>Bacillus</taxon>
    </lineage>
</organism>
<reference evidence="2 3" key="1">
    <citation type="journal article" date="2014" name="Arch. Microbiol.">
        <title>Bacillus mesophilum sp. nov., strain IITR-54T, a novel 4-chlorobiphenyl dechlorinating bacterium.</title>
        <authorList>
            <person name="Manickam N."/>
            <person name="Singh N.K."/>
            <person name="Bajaj A."/>
            <person name="Kumar R.M."/>
            <person name="Kaur G."/>
            <person name="Kaur N."/>
            <person name="Bala M."/>
            <person name="Kumar A."/>
            <person name="Mayilraj S."/>
        </authorList>
    </citation>
    <scope>NUCLEOTIDE SEQUENCE [LARGE SCALE GENOMIC DNA]</scope>
    <source>
        <strain evidence="2 3">IITR-54</strain>
    </source>
</reference>
<sequence length="62" mass="7429">MKKYELDKNFKPRNSSMAENVEEMKNLGNQMENLRTNKELKEDQKVPDPVQYKEADKNLRRS</sequence>
<keyword evidence="3" id="KW-1185">Reference proteome</keyword>
<comment type="caution">
    <text evidence="2">The sequence shown here is derived from an EMBL/GenBank/DDBJ whole genome shotgun (WGS) entry which is preliminary data.</text>
</comment>
<dbReference type="EMBL" id="WBOT01000006">
    <property type="protein sequence ID" value="KAB2331071.1"/>
    <property type="molecule type" value="Genomic_DNA"/>
</dbReference>
<evidence type="ECO:0008006" key="4">
    <source>
        <dbReference type="Google" id="ProtNLM"/>
    </source>
</evidence>
<protein>
    <recommendedName>
        <fullName evidence="4">Multidrug ABC transporter ATPase</fullName>
    </recommendedName>
</protein>
<name>A0A7V7RJQ9_9BACI</name>
<gene>
    <name evidence="2" type="ORF">F7732_17845</name>
</gene>
<evidence type="ECO:0000313" key="2">
    <source>
        <dbReference type="EMBL" id="KAB2331071.1"/>
    </source>
</evidence>
<evidence type="ECO:0000256" key="1">
    <source>
        <dbReference type="SAM" id="MobiDB-lite"/>
    </source>
</evidence>
<dbReference type="RefSeq" id="WP_066448160.1">
    <property type="nucleotide sequence ID" value="NZ_WBOT01000006.1"/>
</dbReference>
<feature type="compositionally biased region" description="Basic and acidic residues" evidence="1">
    <location>
        <begin position="35"/>
        <end position="62"/>
    </location>
</feature>
<dbReference type="OrthoDB" id="2454928at2"/>
<evidence type="ECO:0000313" key="3">
    <source>
        <dbReference type="Proteomes" id="UP000441354"/>
    </source>
</evidence>
<accession>A0A7V7RJQ9</accession>